<feature type="domain" description="DUF7431" evidence="1">
    <location>
        <begin position="345"/>
        <end position="589"/>
    </location>
</feature>
<name>A0A2Z6SFS5_9GLOM</name>
<dbReference type="OrthoDB" id="2321712at2759"/>
<dbReference type="STRING" id="94130.A0A2Z6SFS5"/>
<dbReference type="EMBL" id="BLAL01000048">
    <property type="protein sequence ID" value="GES80256.1"/>
    <property type="molecule type" value="Genomic_DNA"/>
</dbReference>
<keyword evidence="4" id="KW-1185">Reference proteome</keyword>
<sequence>MFFESVIIQIINGSSPQSISKKLNLEDKLSDIRNNDDDINDTLSFSTKLSDEEYAKVERENEKYYRLKEIITIEDDHYYLYLKINSYWKILNDNFKLDYGCTASYDGIMKANKRAFIMKDCELTNIGVEGYKKDQLKFERYFYCDWMMKTNLFISSDSSLWNFMRMGLKGDNLSKLYKNLDYEIMSVYKYTEIGKVLIKIRKNLEPTEEFIKEINEAINSDNSEKVFRRIMEEYGQFIPTEIILGGRVYFKDVVTEPSKVKISEFYNFNHVKILGGKHPESKKFNEKYWMESLNEYQNWDCIEFKNPVIIFRLLPEDMYKQIIFVIGKKILYKDCFAYPCNSGMTVCNLKEDASKIIQNKDSDCDIFATVFDTENSKDVVFNCQILKLKNAEPSILIRCIQKELQPRVFKLFIPFVVIGYDTDFRYIYSDDKFKVELRKFVYDTENCEFDSILLQRDLVSMISNGNLFFGIPILNNLNPSNESLVIGHNFRKTTNNEFKIDLFSYCTKTRRYVKLPKFAFCTFVTLTNDVINATFEFKKWGKPFINTYYTVYFSNLYLLNRDDYSPIFLCQNFRQINIEYVDCDCNKTCFICINKTKRISKNDQISCKIVDWYKL</sequence>
<dbReference type="EMBL" id="BEXD01003926">
    <property type="protein sequence ID" value="GBC04059.1"/>
    <property type="molecule type" value="Genomic_DNA"/>
</dbReference>
<dbReference type="Pfam" id="PF24209">
    <property type="entry name" value="DUF7431"/>
    <property type="match status" value="1"/>
</dbReference>
<organism evidence="2 4">
    <name type="scientific">Rhizophagus clarus</name>
    <dbReference type="NCBI Taxonomy" id="94130"/>
    <lineage>
        <taxon>Eukaryota</taxon>
        <taxon>Fungi</taxon>
        <taxon>Fungi incertae sedis</taxon>
        <taxon>Mucoromycota</taxon>
        <taxon>Glomeromycotina</taxon>
        <taxon>Glomeromycetes</taxon>
        <taxon>Glomerales</taxon>
        <taxon>Glomeraceae</taxon>
        <taxon>Rhizophagus</taxon>
    </lineage>
</organism>
<accession>A0A2Z6SFS5</accession>
<evidence type="ECO:0000313" key="2">
    <source>
        <dbReference type="EMBL" id="GBC04059.1"/>
    </source>
</evidence>
<dbReference type="InterPro" id="IPR055854">
    <property type="entry name" value="DUF7431"/>
</dbReference>
<comment type="caution">
    <text evidence="2">The sequence shown here is derived from an EMBL/GenBank/DDBJ whole genome shotgun (WGS) entry which is preliminary data.</text>
</comment>
<protein>
    <recommendedName>
        <fullName evidence="1">DUF7431 domain-containing protein</fullName>
    </recommendedName>
</protein>
<proteinExistence type="predicted"/>
<evidence type="ECO:0000313" key="4">
    <source>
        <dbReference type="Proteomes" id="UP000247702"/>
    </source>
</evidence>
<dbReference type="Proteomes" id="UP000615446">
    <property type="component" value="Unassembled WGS sequence"/>
</dbReference>
<reference evidence="3" key="2">
    <citation type="submission" date="2019-10" db="EMBL/GenBank/DDBJ databases">
        <title>Conservation and host-specific expression of non-tandemly repeated heterogenous ribosome RNA gene in arbuscular mycorrhizal fungi.</title>
        <authorList>
            <person name="Maeda T."/>
            <person name="Kobayashi Y."/>
            <person name="Nakagawa T."/>
            <person name="Ezawa T."/>
            <person name="Yamaguchi K."/>
            <person name="Bino T."/>
            <person name="Nishimoto Y."/>
            <person name="Shigenobu S."/>
            <person name="Kawaguchi M."/>
        </authorList>
    </citation>
    <scope>NUCLEOTIDE SEQUENCE</scope>
    <source>
        <strain evidence="3">HR1</strain>
    </source>
</reference>
<dbReference type="AlphaFoldDB" id="A0A2Z6SFS5"/>
<evidence type="ECO:0000259" key="1">
    <source>
        <dbReference type="Pfam" id="PF24209"/>
    </source>
</evidence>
<reference evidence="2 4" key="1">
    <citation type="submission" date="2017-11" db="EMBL/GenBank/DDBJ databases">
        <title>The genome of Rhizophagus clarus HR1 reveals common genetic basis of auxotrophy among arbuscular mycorrhizal fungi.</title>
        <authorList>
            <person name="Kobayashi Y."/>
        </authorList>
    </citation>
    <scope>NUCLEOTIDE SEQUENCE [LARGE SCALE GENOMIC DNA]</scope>
    <source>
        <strain evidence="2 4">HR1</strain>
    </source>
</reference>
<dbReference type="Proteomes" id="UP000247702">
    <property type="component" value="Unassembled WGS sequence"/>
</dbReference>
<evidence type="ECO:0000313" key="3">
    <source>
        <dbReference type="EMBL" id="GES80256.1"/>
    </source>
</evidence>
<gene>
    <name evidence="3" type="ORF">RCL2_000754300</name>
    <name evidence="2" type="ORF">RclHR1_00550004</name>
</gene>